<name>A0ABN7WUF3_GIGMA</name>
<comment type="caution">
    <text evidence="1">The sequence shown here is derived from an EMBL/GenBank/DDBJ whole genome shotgun (WGS) entry which is preliminary data.</text>
</comment>
<feature type="non-terminal residue" evidence="1">
    <location>
        <position position="1"/>
    </location>
</feature>
<evidence type="ECO:0000313" key="1">
    <source>
        <dbReference type="EMBL" id="CAG8839387.1"/>
    </source>
</evidence>
<organism evidence="1 2">
    <name type="scientific">Gigaspora margarita</name>
    <dbReference type="NCBI Taxonomy" id="4874"/>
    <lineage>
        <taxon>Eukaryota</taxon>
        <taxon>Fungi</taxon>
        <taxon>Fungi incertae sedis</taxon>
        <taxon>Mucoromycota</taxon>
        <taxon>Glomeromycotina</taxon>
        <taxon>Glomeromycetes</taxon>
        <taxon>Diversisporales</taxon>
        <taxon>Gigasporaceae</taxon>
        <taxon>Gigaspora</taxon>
    </lineage>
</organism>
<gene>
    <name evidence="1" type="ORF">GMARGA_LOCUS34430</name>
</gene>
<protein>
    <submittedName>
        <fullName evidence="1">7232_t:CDS:1</fullName>
    </submittedName>
</protein>
<evidence type="ECO:0000313" key="2">
    <source>
        <dbReference type="Proteomes" id="UP000789901"/>
    </source>
</evidence>
<reference evidence="1 2" key="1">
    <citation type="submission" date="2021-06" db="EMBL/GenBank/DDBJ databases">
        <authorList>
            <person name="Kallberg Y."/>
            <person name="Tangrot J."/>
            <person name="Rosling A."/>
        </authorList>
    </citation>
    <scope>NUCLEOTIDE SEQUENCE [LARGE SCALE GENOMIC DNA]</scope>
    <source>
        <strain evidence="1 2">120-4 pot B 10/14</strain>
    </source>
</reference>
<feature type="non-terminal residue" evidence="1">
    <location>
        <position position="46"/>
    </location>
</feature>
<dbReference type="Proteomes" id="UP000789901">
    <property type="component" value="Unassembled WGS sequence"/>
</dbReference>
<keyword evidence="2" id="KW-1185">Reference proteome</keyword>
<accession>A0ABN7WUF3</accession>
<sequence>VQDKKQPWVLAGLSLAFTKMLQKIWINAPFTTNAKEFAHALLAAIQ</sequence>
<dbReference type="EMBL" id="CAJVQB010060332">
    <property type="protein sequence ID" value="CAG8839387.1"/>
    <property type="molecule type" value="Genomic_DNA"/>
</dbReference>
<proteinExistence type="predicted"/>